<dbReference type="EMBL" id="CAJVPW010003662">
    <property type="protein sequence ID" value="CAG8527658.1"/>
    <property type="molecule type" value="Genomic_DNA"/>
</dbReference>
<protein>
    <submittedName>
        <fullName evidence="1">12190_t:CDS:1</fullName>
    </submittedName>
</protein>
<name>A0ACA9LFD3_9GLOM</name>
<feature type="non-terminal residue" evidence="1">
    <location>
        <position position="94"/>
    </location>
</feature>
<dbReference type="Proteomes" id="UP000789366">
    <property type="component" value="Unassembled WGS sequence"/>
</dbReference>
<proteinExistence type="predicted"/>
<sequence length="94" mass="10736">MNRTYSGRFPPNQQEIYPNIIFSSDDELSSDLSVNTENFVSFTSEPIEDAPPAYDTITRNEDVPRNIQENTSENISEEQILENTDVVDVNYITT</sequence>
<comment type="caution">
    <text evidence="1">The sequence shown here is derived from an EMBL/GenBank/DDBJ whole genome shotgun (WGS) entry which is preliminary data.</text>
</comment>
<reference evidence="1" key="1">
    <citation type="submission" date="2021-06" db="EMBL/GenBank/DDBJ databases">
        <authorList>
            <person name="Kallberg Y."/>
            <person name="Tangrot J."/>
            <person name="Rosling A."/>
        </authorList>
    </citation>
    <scope>NUCLEOTIDE SEQUENCE</scope>
    <source>
        <strain evidence="1">28 12/20/2015</strain>
    </source>
</reference>
<accession>A0ACA9LFD3</accession>
<keyword evidence="2" id="KW-1185">Reference proteome</keyword>
<gene>
    <name evidence="1" type="ORF">SPELUC_LOCUS4222</name>
</gene>
<evidence type="ECO:0000313" key="1">
    <source>
        <dbReference type="EMBL" id="CAG8527658.1"/>
    </source>
</evidence>
<organism evidence="1 2">
    <name type="scientific">Cetraspora pellucida</name>
    <dbReference type="NCBI Taxonomy" id="1433469"/>
    <lineage>
        <taxon>Eukaryota</taxon>
        <taxon>Fungi</taxon>
        <taxon>Fungi incertae sedis</taxon>
        <taxon>Mucoromycota</taxon>
        <taxon>Glomeromycotina</taxon>
        <taxon>Glomeromycetes</taxon>
        <taxon>Diversisporales</taxon>
        <taxon>Gigasporaceae</taxon>
        <taxon>Cetraspora</taxon>
    </lineage>
</organism>
<evidence type="ECO:0000313" key="2">
    <source>
        <dbReference type="Proteomes" id="UP000789366"/>
    </source>
</evidence>